<name>A0A8S3WZ76_PARAO</name>
<reference evidence="3" key="1">
    <citation type="submission" date="2021-04" db="EMBL/GenBank/DDBJ databases">
        <authorList>
            <person name="Tunstrom K."/>
        </authorList>
    </citation>
    <scope>NUCLEOTIDE SEQUENCE</scope>
</reference>
<dbReference type="Proteomes" id="UP000691718">
    <property type="component" value="Unassembled WGS sequence"/>
</dbReference>
<gene>
    <name evidence="3" type="ORF">PAPOLLO_LOCUS10850</name>
</gene>
<feature type="region of interest" description="Disordered" evidence="1">
    <location>
        <begin position="15"/>
        <end position="74"/>
    </location>
</feature>
<feature type="compositionally biased region" description="Acidic residues" evidence="1">
    <location>
        <begin position="34"/>
        <end position="46"/>
    </location>
</feature>
<feature type="domain" description="PiggyBac transposable element-derived protein" evidence="2">
    <location>
        <begin position="124"/>
        <end position="203"/>
    </location>
</feature>
<dbReference type="AlphaFoldDB" id="A0A8S3WZ76"/>
<evidence type="ECO:0000256" key="1">
    <source>
        <dbReference type="SAM" id="MobiDB-lite"/>
    </source>
</evidence>
<evidence type="ECO:0000313" key="4">
    <source>
        <dbReference type="Proteomes" id="UP000691718"/>
    </source>
</evidence>
<dbReference type="EMBL" id="CAJQZP010000774">
    <property type="protein sequence ID" value="CAG4984407.1"/>
    <property type="molecule type" value="Genomic_DNA"/>
</dbReference>
<comment type="caution">
    <text evidence="3">The sequence shown here is derived from an EMBL/GenBank/DDBJ whole genome shotgun (WGS) entry which is preliminary data.</text>
</comment>
<dbReference type="OrthoDB" id="8191541at2759"/>
<dbReference type="InterPro" id="IPR029526">
    <property type="entry name" value="PGBD"/>
</dbReference>
<dbReference type="Pfam" id="PF13843">
    <property type="entry name" value="DDE_Tnp_1_7"/>
    <property type="match status" value="1"/>
</dbReference>
<protein>
    <submittedName>
        <fullName evidence="3">(apollo) hypothetical protein</fullName>
    </submittedName>
</protein>
<sequence>MSGFLNLNQIAQLLEDEDKESDSETVQNTTTTFCDDEDISDCEEAEVVSCSEESTLGTDLDSSSSSSEEEEETIQTLGFYRGKNRYKWSKNPPSSSRVRQHNIITHHLGLAGEAREKMNMTETESWQLLIPDDLIEIVCLHTNEKITEFTEKYSSQGAHTDHVSLLEMKAFFGLLLLAGVFKSGHEDVDSLWATDGTGRDVFRVTL</sequence>
<keyword evidence="4" id="KW-1185">Reference proteome</keyword>
<organism evidence="3 4">
    <name type="scientific">Parnassius apollo</name>
    <name type="common">Apollo butterfly</name>
    <name type="synonym">Papilio apollo</name>
    <dbReference type="NCBI Taxonomy" id="110799"/>
    <lineage>
        <taxon>Eukaryota</taxon>
        <taxon>Metazoa</taxon>
        <taxon>Ecdysozoa</taxon>
        <taxon>Arthropoda</taxon>
        <taxon>Hexapoda</taxon>
        <taxon>Insecta</taxon>
        <taxon>Pterygota</taxon>
        <taxon>Neoptera</taxon>
        <taxon>Endopterygota</taxon>
        <taxon>Lepidoptera</taxon>
        <taxon>Glossata</taxon>
        <taxon>Ditrysia</taxon>
        <taxon>Papilionoidea</taxon>
        <taxon>Papilionidae</taxon>
        <taxon>Parnassiinae</taxon>
        <taxon>Parnassini</taxon>
        <taxon>Parnassius</taxon>
        <taxon>Parnassius</taxon>
    </lineage>
</organism>
<evidence type="ECO:0000259" key="2">
    <source>
        <dbReference type="Pfam" id="PF13843"/>
    </source>
</evidence>
<proteinExistence type="predicted"/>
<accession>A0A8S3WZ76</accession>
<evidence type="ECO:0000313" key="3">
    <source>
        <dbReference type="EMBL" id="CAG4984407.1"/>
    </source>
</evidence>